<keyword evidence="3" id="KW-1185">Reference proteome</keyword>
<evidence type="ECO:0000259" key="1">
    <source>
        <dbReference type="Pfam" id="PF12867"/>
    </source>
</evidence>
<evidence type="ECO:0000313" key="2">
    <source>
        <dbReference type="EMBL" id="TJY64548.1"/>
    </source>
</evidence>
<dbReference type="InterPro" id="IPR024775">
    <property type="entry name" value="DinB-like"/>
</dbReference>
<name>A0A4U0GZM0_9SPHI</name>
<dbReference type="Gene3D" id="1.20.120.450">
    <property type="entry name" value="dinb family like domain"/>
    <property type="match status" value="1"/>
</dbReference>
<reference evidence="2 3" key="1">
    <citation type="submission" date="2019-04" db="EMBL/GenBank/DDBJ databases">
        <title>Sphingobacterium olei sp. nov., isolated from oil-contaminated soil.</title>
        <authorList>
            <person name="Liu B."/>
        </authorList>
    </citation>
    <scope>NUCLEOTIDE SEQUENCE [LARGE SCALE GENOMIC DNA]</scope>
    <source>
        <strain evidence="2 3">Y3L14</strain>
    </source>
</reference>
<proteinExistence type="predicted"/>
<dbReference type="Pfam" id="PF12867">
    <property type="entry name" value="DinB_2"/>
    <property type="match status" value="1"/>
</dbReference>
<dbReference type="Proteomes" id="UP000309872">
    <property type="component" value="Unassembled WGS sequence"/>
</dbReference>
<comment type="caution">
    <text evidence="2">The sequence shown here is derived from an EMBL/GenBank/DDBJ whole genome shotgun (WGS) entry which is preliminary data.</text>
</comment>
<evidence type="ECO:0000313" key="3">
    <source>
        <dbReference type="Proteomes" id="UP000309872"/>
    </source>
</evidence>
<dbReference type="OrthoDB" id="1524454at2"/>
<organism evidence="2 3">
    <name type="scientific">Sphingobacterium alkalisoli</name>
    <dbReference type="NCBI Taxonomy" id="1874115"/>
    <lineage>
        <taxon>Bacteria</taxon>
        <taxon>Pseudomonadati</taxon>
        <taxon>Bacteroidota</taxon>
        <taxon>Sphingobacteriia</taxon>
        <taxon>Sphingobacteriales</taxon>
        <taxon>Sphingobacteriaceae</taxon>
        <taxon>Sphingobacterium</taxon>
    </lineage>
</organism>
<dbReference type="SUPFAM" id="SSF109854">
    <property type="entry name" value="DinB/YfiT-like putative metalloenzymes"/>
    <property type="match status" value="1"/>
</dbReference>
<dbReference type="RefSeq" id="WP_136821609.1">
    <property type="nucleotide sequence ID" value="NZ_BMJX01000004.1"/>
</dbReference>
<dbReference type="InterPro" id="IPR034660">
    <property type="entry name" value="DinB/YfiT-like"/>
</dbReference>
<dbReference type="EMBL" id="SUKA01000004">
    <property type="protein sequence ID" value="TJY64548.1"/>
    <property type="molecule type" value="Genomic_DNA"/>
</dbReference>
<protein>
    <submittedName>
        <fullName evidence="2">DinB family protein</fullName>
    </submittedName>
</protein>
<dbReference type="AlphaFoldDB" id="A0A4U0GZM0"/>
<sequence length="198" mass="23019">MLYVDKLLSELTDLTQQHIEEIRSFKQLPQDVLNRKPDAGGWNILECVEHLNRYGDFYIPEIEFRLYNANSRPSAVFKPGVLGNYFAKSILPKERLNKMKTFKSMDPVETSLDCSVLDRSIHQQEQLLQLLEASRKVDLTQVKTSISISKWIKLRLGDTLRVVIYHNQRHIAQALKMIPSNDFGAKGLFTFRKTDYYP</sequence>
<accession>A0A4U0GZM0</accession>
<feature type="domain" description="DinB-like" evidence="1">
    <location>
        <begin position="25"/>
        <end position="174"/>
    </location>
</feature>
<gene>
    <name evidence="2" type="ORF">FAZ19_15255</name>
</gene>